<keyword evidence="2" id="KW-0813">Transport</keyword>
<dbReference type="GO" id="GO:0005743">
    <property type="term" value="C:mitochondrial inner membrane"/>
    <property type="evidence" value="ECO:0007669"/>
    <property type="project" value="UniProtKB-SubCell"/>
</dbReference>
<feature type="region of interest" description="Disordered" evidence="3">
    <location>
        <begin position="110"/>
        <end position="154"/>
    </location>
</feature>
<keyword evidence="2" id="KW-0496">Mitochondrion</keyword>
<dbReference type="GO" id="GO:0045271">
    <property type="term" value="C:respiratory chain complex I"/>
    <property type="evidence" value="ECO:0007669"/>
    <property type="project" value="InterPro"/>
</dbReference>
<dbReference type="EMBL" id="HBGH01009905">
    <property type="protein sequence ID" value="CAD9233402.1"/>
    <property type="molecule type" value="Transcribed_RNA"/>
</dbReference>
<dbReference type="GO" id="GO:0006979">
    <property type="term" value="P:response to oxidative stress"/>
    <property type="evidence" value="ECO:0007669"/>
    <property type="project" value="TreeGrafter"/>
</dbReference>
<keyword evidence="2" id="KW-0999">Mitochondrion inner membrane</keyword>
<evidence type="ECO:0000256" key="1">
    <source>
        <dbReference type="ARBA" id="ARBA00007355"/>
    </source>
</evidence>
<evidence type="ECO:0000256" key="3">
    <source>
        <dbReference type="SAM" id="MobiDB-lite"/>
    </source>
</evidence>
<dbReference type="InterPro" id="IPR007763">
    <property type="entry name" value="NDUFA12"/>
</dbReference>
<feature type="compositionally biased region" description="Polar residues" evidence="3">
    <location>
        <begin position="110"/>
        <end position="121"/>
    </location>
</feature>
<protein>
    <recommendedName>
        <fullName evidence="2">NADH dehydrogenase [ubiquinone] 1 alpha subcomplex subunit 12</fullName>
    </recommendedName>
</protein>
<proteinExistence type="inferred from homology"/>
<keyword evidence="2" id="KW-0249">Electron transport</keyword>
<comment type="function">
    <text evidence="2">Accessory subunit of the mitochondrial membrane respiratory chain NADH dehydrogenase (Complex I), that is believed not to be involved in catalysis. Complex I functions in the transfer of electrons from NADH to the respiratory chain. The immediate electron acceptor for the enzyme is believed to be ubiquinone.</text>
</comment>
<dbReference type="PANTHER" id="PTHR12910">
    <property type="entry name" value="NADH-UBIQUINONE OXIDOREDUCTASE SUBUNIT B17.2"/>
    <property type="match status" value="1"/>
</dbReference>
<comment type="subcellular location">
    <subcellularLocation>
        <location evidence="2">Mitochondrion inner membrane</location>
        <topology evidence="2">Peripheral membrane protein</topology>
        <orientation evidence="2">Matrix side</orientation>
    </subcellularLocation>
</comment>
<dbReference type="AlphaFoldDB" id="A0A7S1TEA9"/>
<sequence length="154" mass="17632">MNFIRGLMQEMRTRGFWEVVRAVKGHRLGSSKHLVGEDHLGNRYYENRGDSYGRDRWVDYKEARPLRFDPLKVPPAWHAWLAHMVDEAPSKHPVAIPKYQGEITENFTGSSRAYVQPSSPLSPRFAGPERGKLETWTPGNRASNSADKDVLDLK</sequence>
<evidence type="ECO:0000256" key="2">
    <source>
        <dbReference type="RuleBase" id="RU363103"/>
    </source>
</evidence>
<keyword evidence="2" id="KW-0472">Membrane</keyword>
<comment type="similarity">
    <text evidence="1 2">Belongs to the complex I NDUFA12 subunit family.</text>
</comment>
<organism evidence="4">
    <name type="scientific">Compsopogon caeruleus</name>
    <dbReference type="NCBI Taxonomy" id="31354"/>
    <lineage>
        <taxon>Eukaryota</taxon>
        <taxon>Rhodophyta</taxon>
        <taxon>Compsopogonophyceae</taxon>
        <taxon>Compsopogonales</taxon>
        <taxon>Compsopogonaceae</taxon>
        <taxon>Compsopogon</taxon>
    </lineage>
</organism>
<dbReference type="PANTHER" id="PTHR12910:SF2">
    <property type="entry name" value="NADH DEHYDROGENASE [UBIQUINONE] 1 ALPHA SUBCOMPLEX SUBUNIT 12"/>
    <property type="match status" value="1"/>
</dbReference>
<keyword evidence="2" id="KW-0679">Respiratory chain</keyword>
<accession>A0A7S1TEA9</accession>
<reference evidence="4" key="1">
    <citation type="submission" date="2021-01" db="EMBL/GenBank/DDBJ databases">
        <authorList>
            <person name="Corre E."/>
            <person name="Pelletier E."/>
            <person name="Niang G."/>
            <person name="Scheremetjew M."/>
            <person name="Finn R."/>
            <person name="Kale V."/>
            <person name="Holt S."/>
            <person name="Cochrane G."/>
            <person name="Meng A."/>
            <person name="Brown T."/>
            <person name="Cohen L."/>
        </authorList>
    </citation>
    <scope>NUCLEOTIDE SEQUENCE</scope>
    <source>
        <strain evidence="4">SAG 36.94</strain>
    </source>
</reference>
<dbReference type="Pfam" id="PF05071">
    <property type="entry name" value="NDUFA12"/>
    <property type="match status" value="1"/>
</dbReference>
<gene>
    <name evidence="4" type="ORF">CCAE0312_LOCUS5488</name>
</gene>
<evidence type="ECO:0000313" key="4">
    <source>
        <dbReference type="EMBL" id="CAD9233402.1"/>
    </source>
</evidence>
<name>A0A7S1TEA9_9RHOD</name>